<dbReference type="AlphaFoldDB" id="A0AAV3PAG9"/>
<evidence type="ECO:0000313" key="3">
    <source>
        <dbReference type="Proteomes" id="UP001454036"/>
    </source>
</evidence>
<name>A0AAV3PAG9_LITER</name>
<evidence type="ECO:0000256" key="1">
    <source>
        <dbReference type="SAM" id="MobiDB-lite"/>
    </source>
</evidence>
<feature type="region of interest" description="Disordered" evidence="1">
    <location>
        <begin position="84"/>
        <end position="119"/>
    </location>
</feature>
<evidence type="ECO:0000313" key="2">
    <source>
        <dbReference type="EMBL" id="GAA0148702.1"/>
    </source>
</evidence>
<dbReference type="PANTHER" id="PTHR33785">
    <property type="entry name" value="OS06G0550800 PROTEIN"/>
    <property type="match status" value="1"/>
</dbReference>
<reference evidence="2 3" key="1">
    <citation type="submission" date="2024-01" db="EMBL/GenBank/DDBJ databases">
        <title>The complete chloroplast genome sequence of Lithospermum erythrorhizon: insights into the phylogenetic relationship among Boraginaceae species and the maternal lineages of purple gromwells.</title>
        <authorList>
            <person name="Okada T."/>
            <person name="Watanabe K."/>
        </authorList>
    </citation>
    <scope>NUCLEOTIDE SEQUENCE [LARGE SCALE GENOMIC DNA]</scope>
</reference>
<feature type="compositionally biased region" description="Basic and acidic residues" evidence="1">
    <location>
        <begin position="95"/>
        <end position="106"/>
    </location>
</feature>
<keyword evidence="3" id="KW-1185">Reference proteome</keyword>
<organism evidence="2 3">
    <name type="scientific">Lithospermum erythrorhizon</name>
    <name type="common">Purple gromwell</name>
    <name type="synonym">Lithospermum officinale var. erythrorhizon</name>
    <dbReference type="NCBI Taxonomy" id="34254"/>
    <lineage>
        <taxon>Eukaryota</taxon>
        <taxon>Viridiplantae</taxon>
        <taxon>Streptophyta</taxon>
        <taxon>Embryophyta</taxon>
        <taxon>Tracheophyta</taxon>
        <taxon>Spermatophyta</taxon>
        <taxon>Magnoliopsida</taxon>
        <taxon>eudicotyledons</taxon>
        <taxon>Gunneridae</taxon>
        <taxon>Pentapetalae</taxon>
        <taxon>asterids</taxon>
        <taxon>lamiids</taxon>
        <taxon>Boraginales</taxon>
        <taxon>Boraginaceae</taxon>
        <taxon>Boraginoideae</taxon>
        <taxon>Lithospermeae</taxon>
        <taxon>Lithospermum</taxon>
    </lineage>
</organism>
<dbReference type="PANTHER" id="PTHR33785:SF12">
    <property type="entry name" value="DUF1685 FAMILY PROTEIN"/>
    <property type="match status" value="1"/>
</dbReference>
<comment type="caution">
    <text evidence="2">The sequence shown here is derived from an EMBL/GenBank/DDBJ whole genome shotgun (WGS) entry which is preliminary data.</text>
</comment>
<accession>A0AAV3PAG9</accession>
<dbReference type="Proteomes" id="UP001454036">
    <property type="component" value="Unassembled WGS sequence"/>
</dbReference>
<dbReference type="EMBL" id="BAABME010001284">
    <property type="protein sequence ID" value="GAA0148702.1"/>
    <property type="molecule type" value="Genomic_DNA"/>
</dbReference>
<sequence>MAAEEVLNFLDSYWFGHNILGQKLKLPSSPFVAIEEETKISDMMASSNLEIRSISARCLRYEPSSPFKDYSSPKSVISSPKLQRIQSGKEISGSSKDEIVKNEQNRQHGKRKKLLNSNKRKGLSRSLSDLEYEEVKGFMDLGFVFSEKDKDSILVSIIPGLQRWGFKKNDDEVVEHQNEHVPMLLKKSSSKRGSDSIQSCTSYKREVVSEDEEVEEEKMEKEKILDDFQGSISRPYLSEAWEVLEQRKANRQLRKWKLPSAALVDESNIKNHLKAWAQTVASTVR</sequence>
<gene>
    <name evidence="2" type="ORF">LIER_08074</name>
</gene>
<feature type="compositionally biased region" description="Basic residues" evidence="1">
    <location>
        <begin position="107"/>
        <end position="119"/>
    </location>
</feature>
<protein>
    <submittedName>
        <fullName evidence="2">Uncharacterized protein</fullName>
    </submittedName>
</protein>
<proteinExistence type="predicted"/>